<dbReference type="InterPro" id="IPR036412">
    <property type="entry name" value="HAD-like_sf"/>
</dbReference>
<dbReference type="InterPro" id="IPR006439">
    <property type="entry name" value="HAD-SF_hydro_IA"/>
</dbReference>
<dbReference type="Pfam" id="PF13419">
    <property type="entry name" value="HAD_2"/>
    <property type="match status" value="1"/>
</dbReference>
<gene>
    <name evidence="1" type="ORF">A2945_00355</name>
</gene>
<protein>
    <recommendedName>
        <fullName evidence="3">FCP1 homology domain-containing protein</fullName>
    </recommendedName>
</protein>
<reference evidence="1 2" key="1">
    <citation type="journal article" date="2016" name="Nat. Commun.">
        <title>Thousands of microbial genomes shed light on interconnected biogeochemical processes in an aquifer system.</title>
        <authorList>
            <person name="Anantharaman K."/>
            <person name="Brown C.T."/>
            <person name="Hug L.A."/>
            <person name="Sharon I."/>
            <person name="Castelle C.J."/>
            <person name="Probst A.J."/>
            <person name="Thomas B.C."/>
            <person name="Singh A."/>
            <person name="Wilkins M.J."/>
            <person name="Karaoz U."/>
            <person name="Brodie E.L."/>
            <person name="Williams K.H."/>
            <person name="Hubbard S.S."/>
            <person name="Banfield J.F."/>
        </authorList>
    </citation>
    <scope>NUCLEOTIDE SEQUENCE [LARGE SCALE GENOMIC DNA]</scope>
</reference>
<dbReference type="PRINTS" id="PR00413">
    <property type="entry name" value="HADHALOGNASE"/>
</dbReference>
<dbReference type="Gene3D" id="1.10.150.240">
    <property type="entry name" value="Putative phosphatase, domain 2"/>
    <property type="match status" value="1"/>
</dbReference>
<organism evidence="1 2">
    <name type="scientific">Candidatus Liptonbacteria bacterium RIFCSPLOWO2_01_FULL_52_25</name>
    <dbReference type="NCBI Taxonomy" id="1798650"/>
    <lineage>
        <taxon>Bacteria</taxon>
        <taxon>Candidatus Liptoniibacteriota</taxon>
    </lineage>
</organism>
<comment type="caution">
    <text evidence="1">The sequence shown here is derived from an EMBL/GenBank/DDBJ whole genome shotgun (WGS) entry which is preliminary data.</text>
</comment>
<proteinExistence type="predicted"/>
<dbReference type="AlphaFoldDB" id="A0A1G2CFF9"/>
<dbReference type="InterPro" id="IPR050155">
    <property type="entry name" value="HAD-like_hydrolase_sf"/>
</dbReference>
<dbReference type="NCBIfam" id="TIGR01509">
    <property type="entry name" value="HAD-SF-IA-v3"/>
    <property type="match status" value="1"/>
</dbReference>
<dbReference type="InterPro" id="IPR041492">
    <property type="entry name" value="HAD_2"/>
</dbReference>
<dbReference type="InterPro" id="IPR023198">
    <property type="entry name" value="PGP-like_dom2"/>
</dbReference>
<dbReference type="Gene3D" id="3.40.50.1000">
    <property type="entry name" value="HAD superfamily/HAD-like"/>
    <property type="match status" value="1"/>
</dbReference>
<sequence length="216" mass="24483">MIKNIEGIIFDLDNTLILSEHVNVEAGKKTFRELGLPLTNDEAQIIPGKGSLDYVPIFMKKRGLPESEYRTIIARNRANYDKIWDAEIRLMPHARETLEILRTRGKRLAIATTNRKSVVEKFFKKFSLHSYFDCYASSEDVTKRKPDPEVYNVVKMRMGLPDNALVAVEDMEIGVRAVKGAGLVCVAIPSEYSRSEDFRMADFVLASLGELPDLVE</sequence>
<dbReference type="PANTHER" id="PTHR43434:SF1">
    <property type="entry name" value="PHOSPHOGLYCOLATE PHOSPHATASE"/>
    <property type="match status" value="1"/>
</dbReference>
<dbReference type="SFLD" id="SFLDS00003">
    <property type="entry name" value="Haloacid_Dehalogenase"/>
    <property type="match status" value="1"/>
</dbReference>
<evidence type="ECO:0000313" key="1">
    <source>
        <dbReference type="EMBL" id="OGZ00129.1"/>
    </source>
</evidence>
<name>A0A1G2CFF9_9BACT</name>
<dbReference type="PANTHER" id="PTHR43434">
    <property type="entry name" value="PHOSPHOGLYCOLATE PHOSPHATASE"/>
    <property type="match status" value="1"/>
</dbReference>
<dbReference type="SFLD" id="SFLDG01129">
    <property type="entry name" value="C1.5:_HAD__Beta-PGM__Phosphata"/>
    <property type="match status" value="1"/>
</dbReference>
<dbReference type="EMBL" id="MHLA01000007">
    <property type="protein sequence ID" value="OGZ00129.1"/>
    <property type="molecule type" value="Genomic_DNA"/>
</dbReference>
<dbReference type="STRING" id="1798650.A2945_00355"/>
<accession>A0A1G2CFF9</accession>
<evidence type="ECO:0008006" key="3">
    <source>
        <dbReference type="Google" id="ProtNLM"/>
    </source>
</evidence>
<dbReference type="InterPro" id="IPR023214">
    <property type="entry name" value="HAD_sf"/>
</dbReference>
<dbReference type="GO" id="GO:0008967">
    <property type="term" value="F:phosphoglycolate phosphatase activity"/>
    <property type="evidence" value="ECO:0007669"/>
    <property type="project" value="TreeGrafter"/>
</dbReference>
<dbReference type="GO" id="GO:0005829">
    <property type="term" value="C:cytosol"/>
    <property type="evidence" value="ECO:0007669"/>
    <property type="project" value="TreeGrafter"/>
</dbReference>
<evidence type="ECO:0000313" key="2">
    <source>
        <dbReference type="Proteomes" id="UP000178880"/>
    </source>
</evidence>
<dbReference type="GO" id="GO:0006281">
    <property type="term" value="P:DNA repair"/>
    <property type="evidence" value="ECO:0007669"/>
    <property type="project" value="TreeGrafter"/>
</dbReference>
<dbReference type="SUPFAM" id="SSF56784">
    <property type="entry name" value="HAD-like"/>
    <property type="match status" value="1"/>
</dbReference>
<dbReference type="Proteomes" id="UP000178880">
    <property type="component" value="Unassembled WGS sequence"/>
</dbReference>